<dbReference type="GO" id="GO:0003676">
    <property type="term" value="F:nucleic acid binding"/>
    <property type="evidence" value="ECO:0007669"/>
    <property type="project" value="InterPro"/>
</dbReference>
<feature type="domain" description="RNase H type-1" evidence="2">
    <location>
        <begin position="64"/>
        <end position="101"/>
    </location>
</feature>
<organism evidence="3 4">
    <name type="scientific">Trifolium subterraneum</name>
    <name type="common">Subterranean clover</name>
    <dbReference type="NCBI Taxonomy" id="3900"/>
    <lineage>
        <taxon>Eukaryota</taxon>
        <taxon>Viridiplantae</taxon>
        <taxon>Streptophyta</taxon>
        <taxon>Embryophyta</taxon>
        <taxon>Tracheophyta</taxon>
        <taxon>Spermatophyta</taxon>
        <taxon>Magnoliopsida</taxon>
        <taxon>eudicotyledons</taxon>
        <taxon>Gunneridae</taxon>
        <taxon>Pentapetalae</taxon>
        <taxon>rosids</taxon>
        <taxon>fabids</taxon>
        <taxon>Fabales</taxon>
        <taxon>Fabaceae</taxon>
        <taxon>Papilionoideae</taxon>
        <taxon>50 kb inversion clade</taxon>
        <taxon>NPAAA clade</taxon>
        <taxon>Hologalegina</taxon>
        <taxon>IRL clade</taxon>
        <taxon>Trifolieae</taxon>
        <taxon>Trifolium</taxon>
    </lineage>
</organism>
<evidence type="ECO:0000259" key="2">
    <source>
        <dbReference type="Pfam" id="PF13456"/>
    </source>
</evidence>
<dbReference type="InterPro" id="IPR044730">
    <property type="entry name" value="RNase_H-like_dom_plant"/>
</dbReference>
<name>A0A2Z6PFL3_TRISU</name>
<dbReference type="Pfam" id="PF13456">
    <property type="entry name" value="RVT_3"/>
    <property type="match status" value="1"/>
</dbReference>
<dbReference type="EMBL" id="DF974448">
    <property type="protein sequence ID" value="GAU48612.1"/>
    <property type="molecule type" value="Genomic_DNA"/>
</dbReference>
<dbReference type="PANTHER" id="PTHR47723:SF19">
    <property type="entry name" value="POLYNUCLEOTIDYL TRANSFERASE, RIBONUCLEASE H-LIKE SUPERFAMILY PROTEIN"/>
    <property type="match status" value="1"/>
</dbReference>
<dbReference type="Proteomes" id="UP000242715">
    <property type="component" value="Unassembled WGS sequence"/>
</dbReference>
<protein>
    <recommendedName>
        <fullName evidence="2">RNase H type-1 domain-containing protein</fullName>
    </recommendedName>
</protein>
<sequence>MAANTSTRHVELQQHVVLVSWRPPPTGLVRLNTDGSCRDGGHICCGGIIKGSDAIKSHGNESWKGRSLVEKIHSLLALDWEVVIHHSYREANQCAYALANYGCSMDTRIIYFDALMNIKKRRKRNTSLLLLLLLLLLLPNSLQIQLKSFHPRSNIVHDKSRPCPTTSAFVAVDFDSRPDL</sequence>
<evidence type="ECO:0000313" key="3">
    <source>
        <dbReference type="EMBL" id="GAU48612.1"/>
    </source>
</evidence>
<dbReference type="AlphaFoldDB" id="A0A2Z6PFL3"/>
<dbReference type="InterPro" id="IPR002156">
    <property type="entry name" value="RNaseH_domain"/>
</dbReference>
<dbReference type="GO" id="GO:0004523">
    <property type="term" value="F:RNA-DNA hybrid ribonuclease activity"/>
    <property type="evidence" value="ECO:0007669"/>
    <property type="project" value="InterPro"/>
</dbReference>
<dbReference type="OrthoDB" id="1431454at2759"/>
<gene>
    <name evidence="3" type="ORF">TSUD_188860</name>
</gene>
<keyword evidence="1" id="KW-0812">Transmembrane</keyword>
<feature type="transmembrane region" description="Helical" evidence="1">
    <location>
        <begin position="128"/>
        <end position="146"/>
    </location>
</feature>
<dbReference type="PANTHER" id="PTHR47723">
    <property type="entry name" value="OS05G0353850 PROTEIN"/>
    <property type="match status" value="1"/>
</dbReference>
<dbReference type="InterPro" id="IPR053151">
    <property type="entry name" value="RNase_H-like"/>
</dbReference>
<keyword evidence="1" id="KW-0472">Membrane</keyword>
<evidence type="ECO:0000313" key="4">
    <source>
        <dbReference type="Proteomes" id="UP000242715"/>
    </source>
</evidence>
<evidence type="ECO:0000256" key="1">
    <source>
        <dbReference type="SAM" id="Phobius"/>
    </source>
</evidence>
<accession>A0A2Z6PFL3</accession>
<dbReference type="CDD" id="cd06222">
    <property type="entry name" value="RNase_H_like"/>
    <property type="match status" value="1"/>
</dbReference>
<proteinExistence type="predicted"/>
<keyword evidence="4" id="KW-1185">Reference proteome</keyword>
<reference evidence="4" key="1">
    <citation type="journal article" date="2017" name="Front. Plant Sci.">
        <title>Climate Clever Clovers: New Paradigm to Reduce the Environmental Footprint of Ruminants by Breeding Low Methanogenic Forages Utilizing Haplotype Variation.</title>
        <authorList>
            <person name="Kaur P."/>
            <person name="Appels R."/>
            <person name="Bayer P.E."/>
            <person name="Keeble-Gagnere G."/>
            <person name="Wang J."/>
            <person name="Hirakawa H."/>
            <person name="Shirasawa K."/>
            <person name="Vercoe P."/>
            <person name="Stefanova K."/>
            <person name="Durmic Z."/>
            <person name="Nichols P."/>
            <person name="Revell C."/>
            <person name="Isobe S.N."/>
            <person name="Edwards D."/>
            <person name="Erskine W."/>
        </authorList>
    </citation>
    <scope>NUCLEOTIDE SEQUENCE [LARGE SCALE GENOMIC DNA]</scope>
    <source>
        <strain evidence="4">cv. Daliak</strain>
    </source>
</reference>
<keyword evidence="1" id="KW-1133">Transmembrane helix</keyword>